<reference evidence="1" key="1">
    <citation type="journal article" date="2021" name="Microb. Physiol.">
        <title>Proteogenomic Insights into the Physiology of Marine, Sulfate-Reducing, Filamentous Desulfonema limicola and Desulfonema magnum.</title>
        <authorList>
            <person name="Schnaars V."/>
            <person name="Wohlbrand L."/>
            <person name="Scheve S."/>
            <person name="Hinrichs C."/>
            <person name="Reinhardt R."/>
            <person name="Rabus R."/>
        </authorList>
    </citation>
    <scope>NUCLEOTIDE SEQUENCE</scope>
    <source>
        <strain evidence="1">4be13</strain>
    </source>
</reference>
<gene>
    <name evidence="1" type="ORF">dnm_074750</name>
</gene>
<evidence type="ECO:0000313" key="1">
    <source>
        <dbReference type="EMBL" id="QTA91408.1"/>
    </source>
</evidence>
<dbReference type="Proteomes" id="UP000663722">
    <property type="component" value="Chromosome"/>
</dbReference>
<proteinExistence type="predicted"/>
<dbReference type="EMBL" id="CP061800">
    <property type="protein sequence ID" value="QTA91408.1"/>
    <property type="molecule type" value="Genomic_DNA"/>
</dbReference>
<evidence type="ECO:0000313" key="2">
    <source>
        <dbReference type="Proteomes" id="UP000663722"/>
    </source>
</evidence>
<name>A0A975GST1_9BACT</name>
<accession>A0A975GST1</accession>
<keyword evidence="2" id="KW-1185">Reference proteome</keyword>
<protein>
    <submittedName>
        <fullName evidence="1">Uncharacterized protein</fullName>
    </submittedName>
</protein>
<sequence>MVNQYNLIFNLVFKKKIEGHIYFVNLNPIFQSVVTVFDIRKFIKNSMFKVFSTD</sequence>
<dbReference type="AlphaFoldDB" id="A0A975GST1"/>
<dbReference type="KEGG" id="dmm:dnm_074750"/>
<organism evidence="1 2">
    <name type="scientific">Desulfonema magnum</name>
    <dbReference type="NCBI Taxonomy" id="45655"/>
    <lineage>
        <taxon>Bacteria</taxon>
        <taxon>Pseudomonadati</taxon>
        <taxon>Thermodesulfobacteriota</taxon>
        <taxon>Desulfobacteria</taxon>
        <taxon>Desulfobacterales</taxon>
        <taxon>Desulfococcaceae</taxon>
        <taxon>Desulfonema</taxon>
    </lineage>
</organism>